<evidence type="ECO:0000256" key="4">
    <source>
        <dbReference type="ARBA" id="ARBA00022927"/>
    </source>
</evidence>
<comment type="caution">
    <text evidence="9">The sequence shown here is derived from an EMBL/GenBank/DDBJ whole genome shotgun (WGS) entry which is preliminary data.</text>
</comment>
<evidence type="ECO:0000256" key="6">
    <source>
        <dbReference type="ARBA" id="ARBA00023136"/>
    </source>
</evidence>
<dbReference type="SUPFAM" id="SSF58038">
    <property type="entry name" value="SNARE fusion complex"/>
    <property type="match status" value="1"/>
</dbReference>
<keyword evidence="7" id="KW-0175">Coiled coil</keyword>
<evidence type="ECO:0000256" key="7">
    <source>
        <dbReference type="SAM" id="Coils"/>
    </source>
</evidence>
<dbReference type="Gene3D" id="1.20.5.110">
    <property type="match status" value="1"/>
</dbReference>
<evidence type="ECO:0000256" key="2">
    <source>
        <dbReference type="ARBA" id="ARBA00022448"/>
    </source>
</evidence>
<comment type="subcellular location">
    <subcellularLocation>
        <location evidence="1">Membrane</location>
        <topology evidence="1">Single-pass type IV membrane protein</topology>
    </subcellularLocation>
</comment>
<evidence type="ECO:0000313" key="9">
    <source>
        <dbReference type="EMBL" id="GKT35313.1"/>
    </source>
</evidence>
<reference evidence="9" key="1">
    <citation type="submission" date="2022-03" db="EMBL/GenBank/DDBJ databases">
        <title>Draft genome sequence of Aduncisulcus paluster, a free-living microaerophilic Fornicata.</title>
        <authorList>
            <person name="Yuyama I."/>
            <person name="Kume K."/>
            <person name="Tamura T."/>
            <person name="Inagaki Y."/>
            <person name="Hashimoto T."/>
        </authorList>
    </citation>
    <scope>NUCLEOTIDE SEQUENCE</scope>
    <source>
        <strain evidence="9">NY0171</strain>
    </source>
</reference>
<name>A0ABQ5KS71_9EUKA</name>
<gene>
    <name evidence="9" type="ORF">ADUPG1_008495</name>
</gene>
<keyword evidence="3 8" id="KW-0812">Transmembrane</keyword>
<keyword evidence="10" id="KW-1185">Reference proteome</keyword>
<dbReference type="Proteomes" id="UP001057375">
    <property type="component" value="Unassembled WGS sequence"/>
</dbReference>
<keyword evidence="5 8" id="KW-1133">Transmembrane helix</keyword>
<protein>
    <submittedName>
        <fullName evidence="9">Qb-SNARE protein, VTI1-family</fullName>
    </submittedName>
</protein>
<evidence type="ECO:0000256" key="1">
    <source>
        <dbReference type="ARBA" id="ARBA00004211"/>
    </source>
</evidence>
<evidence type="ECO:0000256" key="8">
    <source>
        <dbReference type="SAM" id="Phobius"/>
    </source>
</evidence>
<accession>A0ABQ5KS71</accession>
<keyword evidence="4" id="KW-0653">Protein transport</keyword>
<dbReference type="EMBL" id="BQXS01010965">
    <property type="protein sequence ID" value="GKT35313.1"/>
    <property type="molecule type" value="Genomic_DNA"/>
</dbReference>
<sequence>MDEFASYFDSYEHSSHKLADLLRDLPYAPDKVTISEKIEIGKKILSDMDKWISCMTHGMIGIPMSQREEAERKIRQCKSNISQLRSQLNKIELKGSSTTEFDGGIAEEAFLSPIDREGQLGQSVLRRTDQHLDEAERLISEVEDLGGAVMADMHDQRQKMYGIREKNRNVDQQVDKGKKLRMTMAQRMKCQKIALYVILALCICAVIGLIVWLASK</sequence>
<evidence type="ECO:0000256" key="3">
    <source>
        <dbReference type="ARBA" id="ARBA00022692"/>
    </source>
</evidence>
<dbReference type="PANTHER" id="PTHR21230">
    <property type="entry name" value="VESICLE TRANSPORT V-SNARE PROTEIN VTI1-RELATED"/>
    <property type="match status" value="1"/>
</dbReference>
<feature type="transmembrane region" description="Helical" evidence="8">
    <location>
        <begin position="193"/>
        <end position="214"/>
    </location>
</feature>
<organism evidence="9 10">
    <name type="scientific">Aduncisulcus paluster</name>
    <dbReference type="NCBI Taxonomy" id="2918883"/>
    <lineage>
        <taxon>Eukaryota</taxon>
        <taxon>Metamonada</taxon>
        <taxon>Carpediemonas-like organisms</taxon>
        <taxon>Aduncisulcus</taxon>
    </lineage>
</organism>
<feature type="coiled-coil region" evidence="7">
    <location>
        <begin position="67"/>
        <end position="94"/>
    </location>
</feature>
<dbReference type="Pfam" id="PF12352">
    <property type="entry name" value="V-SNARE_C"/>
    <property type="match status" value="1"/>
</dbReference>
<evidence type="ECO:0000256" key="5">
    <source>
        <dbReference type="ARBA" id="ARBA00022989"/>
    </source>
</evidence>
<keyword evidence="2" id="KW-0813">Transport</keyword>
<proteinExistence type="predicted"/>
<evidence type="ECO:0000313" key="10">
    <source>
        <dbReference type="Proteomes" id="UP001057375"/>
    </source>
</evidence>
<keyword evidence="6 8" id="KW-0472">Membrane</keyword>